<evidence type="ECO:0000313" key="7">
    <source>
        <dbReference type="EnsemblPlants" id="PGSC0003DMT400085944"/>
    </source>
</evidence>
<dbReference type="InterPro" id="IPR027417">
    <property type="entry name" value="P-loop_NTPase"/>
</dbReference>
<dbReference type="AlphaFoldDB" id="M1DAM3"/>
<reference evidence="8" key="1">
    <citation type="journal article" date="2011" name="Nature">
        <title>Genome sequence and analysis of the tuber crop potato.</title>
        <authorList>
            <consortium name="The Potato Genome Sequencing Consortium"/>
        </authorList>
    </citation>
    <scope>NUCLEOTIDE SEQUENCE [LARGE SCALE GENOMIC DNA]</scope>
    <source>
        <strain evidence="8">cv. DM1-3 516 R44</strain>
    </source>
</reference>
<dbReference type="EnsemblPlants" id="PGSC0003DMT400085944">
    <property type="protein sequence ID" value="PGSC0003DMT400085944"/>
    <property type="gene ID" value="PGSC0003DMG400035515"/>
</dbReference>
<dbReference type="Pfam" id="PF00176">
    <property type="entry name" value="SNF2-rel_dom"/>
    <property type="match status" value="1"/>
</dbReference>
<dbReference type="GO" id="GO:0004386">
    <property type="term" value="F:helicase activity"/>
    <property type="evidence" value="ECO:0007669"/>
    <property type="project" value="UniProtKB-KW"/>
</dbReference>
<evidence type="ECO:0000256" key="1">
    <source>
        <dbReference type="ARBA" id="ARBA00004123"/>
    </source>
</evidence>
<dbReference type="eggNOG" id="KOG0390">
    <property type="taxonomic scope" value="Eukaryota"/>
</dbReference>
<keyword evidence="3" id="KW-0347">Helicase</keyword>
<evidence type="ECO:0000256" key="4">
    <source>
        <dbReference type="ARBA" id="ARBA00022840"/>
    </source>
</evidence>
<dbReference type="Gramene" id="PGSC0003DMT400085944">
    <property type="protein sequence ID" value="PGSC0003DMT400085944"/>
    <property type="gene ID" value="PGSC0003DMG400035515"/>
</dbReference>
<proteinExistence type="predicted"/>
<dbReference type="InterPro" id="IPR038718">
    <property type="entry name" value="SNF2-like_sf"/>
</dbReference>
<evidence type="ECO:0000313" key="8">
    <source>
        <dbReference type="Proteomes" id="UP000011115"/>
    </source>
</evidence>
<dbReference type="STRING" id="4113.M1DAM3"/>
<keyword evidence="4" id="KW-0067">ATP-binding</keyword>
<dbReference type="SUPFAM" id="SSF52540">
    <property type="entry name" value="P-loop containing nucleoside triphosphate hydrolases"/>
    <property type="match status" value="1"/>
</dbReference>
<reference evidence="7" key="2">
    <citation type="submission" date="2015-06" db="UniProtKB">
        <authorList>
            <consortium name="EnsemblPlants"/>
        </authorList>
    </citation>
    <scope>IDENTIFICATION</scope>
    <source>
        <strain evidence="7">DM1-3 516 R44</strain>
    </source>
</reference>
<feature type="domain" description="SNF2 N-terminal" evidence="6">
    <location>
        <begin position="60"/>
        <end position="225"/>
    </location>
</feature>
<evidence type="ECO:0000256" key="5">
    <source>
        <dbReference type="ARBA" id="ARBA00023242"/>
    </source>
</evidence>
<keyword evidence="5" id="KW-0539">Nucleus</keyword>
<dbReference type="HOGENOM" id="CLU_1181922_0_0_1"/>
<dbReference type="PANTHER" id="PTHR45821">
    <property type="entry name" value="SNF2 DOMAIN-CONTAINING PROTEIN CLASSY 2-RELATED"/>
    <property type="match status" value="1"/>
</dbReference>
<comment type="subcellular location">
    <subcellularLocation>
        <location evidence="1">Nucleus</location>
    </subcellularLocation>
</comment>
<dbReference type="PANTHER" id="PTHR45821:SF22">
    <property type="entry name" value="ATP-DEPENDENT HELICASE"/>
    <property type="match status" value="1"/>
</dbReference>
<dbReference type="Gene3D" id="3.40.50.10810">
    <property type="entry name" value="Tandem AAA-ATPase domain"/>
    <property type="match status" value="1"/>
</dbReference>
<evidence type="ECO:0000259" key="6">
    <source>
        <dbReference type="Pfam" id="PF00176"/>
    </source>
</evidence>
<keyword evidence="8" id="KW-1185">Reference proteome</keyword>
<keyword evidence="2" id="KW-0547">Nucleotide-binding</keyword>
<keyword evidence="3" id="KW-0378">Hydrolase</keyword>
<dbReference type="GO" id="GO:0080188">
    <property type="term" value="P:gene silencing by siRNA-directed DNA methylation"/>
    <property type="evidence" value="ECO:0007669"/>
    <property type="project" value="InterPro"/>
</dbReference>
<dbReference type="GO" id="GO:0005634">
    <property type="term" value="C:nucleus"/>
    <property type="evidence" value="ECO:0007669"/>
    <property type="project" value="UniProtKB-SubCell"/>
</dbReference>
<name>M1DAM3_SOLTU</name>
<evidence type="ECO:0000256" key="3">
    <source>
        <dbReference type="ARBA" id="ARBA00022806"/>
    </source>
</evidence>
<dbReference type="InterPro" id="IPR000330">
    <property type="entry name" value="SNF2_N"/>
</dbReference>
<dbReference type="GO" id="GO:0005524">
    <property type="term" value="F:ATP binding"/>
    <property type="evidence" value="ECO:0007669"/>
    <property type="project" value="UniProtKB-KW"/>
</dbReference>
<dbReference type="InParanoid" id="M1DAM3"/>
<evidence type="ECO:0000256" key="2">
    <source>
        <dbReference type="ARBA" id="ARBA00022741"/>
    </source>
</evidence>
<dbReference type="InterPro" id="IPR044567">
    <property type="entry name" value="CLSY/DRD1"/>
</dbReference>
<sequence length="235" mass="26877">MCVLESHIGFMNPLVSPMQSGQLSDCHMGNHTFVLDEQIGLIFSVCSYVHLESKYIFPYRLVIIAPSSLLLNWEAEFQKWKVDIPFYNLNNKDFSSQEEEATILVFGCLSHAGRKYPHLISLVKLKSWDEKGHIAQNEQSLLWQALRKVETEKRILISGTPFQTNIKEFYSTLSIVYPKFGADPDQKWVSISSSIDKNSRALEELRDITSPVVHTCIKDVKKVSLMGIKNTMIHL</sequence>
<accession>M1DAM3</accession>
<dbReference type="PaxDb" id="4113-PGSC0003DMT400085944"/>
<dbReference type="Proteomes" id="UP000011115">
    <property type="component" value="Unassembled WGS sequence"/>
</dbReference>
<organism evidence="7 8">
    <name type="scientific">Solanum tuberosum</name>
    <name type="common">Potato</name>
    <dbReference type="NCBI Taxonomy" id="4113"/>
    <lineage>
        <taxon>Eukaryota</taxon>
        <taxon>Viridiplantae</taxon>
        <taxon>Streptophyta</taxon>
        <taxon>Embryophyta</taxon>
        <taxon>Tracheophyta</taxon>
        <taxon>Spermatophyta</taxon>
        <taxon>Magnoliopsida</taxon>
        <taxon>eudicotyledons</taxon>
        <taxon>Gunneridae</taxon>
        <taxon>Pentapetalae</taxon>
        <taxon>asterids</taxon>
        <taxon>lamiids</taxon>
        <taxon>Solanales</taxon>
        <taxon>Solanaceae</taxon>
        <taxon>Solanoideae</taxon>
        <taxon>Solaneae</taxon>
        <taxon>Solanum</taxon>
    </lineage>
</organism>
<protein>
    <submittedName>
        <fullName evidence="7">Chromatin remodeling complex subunit</fullName>
    </submittedName>
</protein>